<gene>
    <name evidence="1" type="ORF">N8T08_010862</name>
</gene>
<organism evidence="1 2">
    <name type="scientific">Aspergillus melleus</name>
    <dbReference type="NCBI Taxonomy" id="138277"/>
    <lineage>
        <taxon>Eukaryota</taxon>
        <taxon>Fungi</taxon>
        <taxon>Dikarya</taxon>
        <taxon>Ascomycota</taxon>
        <taxon>Pezizomycotina</taxon>
        <taxon>Eurotiomycetes</taxon>
        <taxon>Eurotiomycetidae</taxon>
        <taxon>Eurotiales</taxon>
        <taxon>Aspergillaceae</taxon>
        <taxon>Aspergillus</taxon>
        <taxon>Aspergillus subgen. Circumdati</taxon>
    </lineage>
</organism>
<sequence length="762" mass="83759">MAPSTRTMLRSPKLQAKLPPLLLRPHSLLVLVSPPPPQQQQPPQAQSWPPPPLSLPPGCATSLLLPPPPRSLLPLRRPLQKGAVFNSYAAQRRIADKEKKKKKKKKKEEKDEKKEEFAVKEESFNDNDGEEFTEQKDIKADSPTDSHLLSQLEQDEKGLAEKAGITQDVSDIGWGQSRDDFEERIVSGLSNQDLWMLIRRFNKQIYYVKALPEAPLQNLDLVRSEDEQFSPDKLRATLERFYTTIVVAMVSFFKHIARLRSWKETRRTSAFCAVYCVAWLLDLLAPTFFCFLLALAVYPPCRAKLFPPAPIALVDMNTGGVQKPAANVLGSHDSITGAPEKLKGEATEQEATNMITSVASVAVGSIAGKHDQGTPEDAPLEASVPDATDIISDTADAQATAHGEVPEESHDKTREPMKETVLNGANDLMRILSDIIDTYEKFGNALSPTSPFPAFRPFVRFAIVLTSAVLISSVISSYLFVKGGTFVVGFAFFGDPLFWHVTAYLDRVPTNAQLALTLLRIGEANAAPLPPPPDNSQTKAPSHPASLHAEDLSLGVSEDEIHQAVSQSAQQLHQEEKQPEKPQKPWISGVISFFRGTTATGIQSKLAVDRVRAAVGSGHAKTRIGVLHRKGVTTTPSGPVEFDARYRGKRGALIIDSSLETPVLYFTTDATAQLDPRLSSRGKGAVLFTIPVTEIQEMRKIGGLGWKGKIVAGWAMGSKEVVDGLIIVGKEPKQTYRLTAMRMRNQLFNRLVAIDGQVWESL</sequence>
<evidence type="ECO:0000313" key="2">
    <source>
        <dbReference type="Proteomes" id="UP001177260"/>
    </source>
</evidence>
<protein>
    <submittedName>
        <fullName evidence="1">Uncharacterized protein</fullName>
    </submittedName>
</protein>
<keyword evidence="2" id="KW-1185">Reference proteome</keyword>
<accession>A0ACC3AQU4</accession>
<name>A0ACC3AQU4_9EURO</name>
<reference evidence="1 2" key="1">
    <citation type="journal article" date="2023" name="ACS Omega">
        <title>Identification of the Neoaspergillic Acid Biosynthesis Gene Cluster by Establishing an In Vitro CRISPR-Ribonucleoprotein Genetic System in Aspergillus melleus.</title>
        <authorList>
            <person name="Yuan B."/>
            <person name="Grau M.F."/>
            <person name="Murata R.M."/>
            <person name="Torok T."/>
            <person name="Venkateswaran K."/>
            <person name="Stajich J.E."/>
            <person name="Wang C.C.C."/>
        </authorList>
    </citation>
    <scope>NUCLEOTIDE SEQUENCE [LARGE SCALE GENOMIC DNA]</scope>
    <source>
        <strain evidence="1 2">IMV 1140</strain>
    </source>
</reference>
<proteinExistence type="predicted"/>
<dbReference type="EMBL" id="JAOPJF010000090">
    <property type="protein sequence ID" value="KAK1140106.1"/>
    <property type="molecule type" value="Genomic_DNA"/>
</dbReference>
<evidence type="ECO:0000313" key="1">
    <source>
        <dbReference type="EMBL" id="KAK1140106.1"/>
    </source>
</evidence>
<comment type="caution">
    <text evidence="1">The sequence shown here is derived from an EMBL/GenBank/DDBJ whole genome shotgun (WGS) entry which is preliminary data.</text>
</comment>
<dbReference type="Proteomes" id="UP001177260">
    <property type="component" value="Unassembled WGS sequence"/>
</dbReference>